<sequence>MTTKEKIAQAALELFSVRGYEAVSVRDIAGAVGIKESSIYNHFKCKQAIFDALVEESGRQIEAIFAPYHLTGRPGPALAEMDFMRDTEALAALTGDVFLRFITDDGLRMFRQMLTLEQYRNGEAGRCYRDIFIEAPIRFQTALFAQMMQRGIFRPGDPGAAAAQFYGPIFLLFSRCGGSAEEDTVRSALRDHVLQFASVYETEPNH</sequence>
<dbReference type="SUPFAM" id="SSF46689">
    <property type="entry name" value="Homeodomain-like"/>
    <property type="match status" value="1"/>
</dbReference>
<dbReference type="PANTHER" id="PTHR30055:SF234">
    <property type="entry name" value="HTH-TYPE TRANSCRIPTIONAL REGULATOR BETI"/>
    <property type="match status" value="1"/>
</dbReference>
<dbReference type="AlphaFoldDB" id="A0A8J6MD59"/>
<dbReference type="InterPro" id="IPR001647">
    <property type="entry name" value="HTH_TetR"/>
</dbReference>
<dbReference type="Proteomes" id="UP000607645">
    <property type="component" value="Unassembled WGS sequence"/>
</dbReference>
<reference evidence="6" key="1">
    <citation type="submission" date="2020-08" db="EMBL/GenBank/DDBJ databases">
        <title>Genome public.</title>
        <authorList>
            <person name="Liu C."/>
            <person name="Sun Q."/>
        </authorList>
    </citation>
    <scope>NUCLEOTIDE SEQUENCE</scope>
    <source>
        <strain evidence="6">NSJ-52</strain>
    </source>
</reference>
<dbReference type="RefSeq" id="WP_186919097.1">
    <property type="nucleotide sequence ID" value="NZ_JACOPQ010000006.1"/>
</dbReference>
<keyword evidence="1" id="KW-0805">Transcription regulation</keyword>
<keyword evidence="2 4" id="KW-0238">DNA-binding</keyword>
<feature type="DNA-binding region" description="H-T-H motif" evidence="4">
    <location>
        <begin position="24"/>
        <end position="43"/>
    </location>
</feature>
<evidence type="ECO:0000256" key="4">
    <source>
        <dbReference type="PROSITE-ProRule" id="PRU00335"/>
    </source>
</evidence>
<dbReference type="PRINTS" id="PR00455">
    <property type="entry name" value="HTHTETR"/>
</dbReference>
<dbReference type="Pfam" id="PF00440">
    <property type="entry name" value="TetR_N"/>
    <property type="match status" value="1"/>
</dbReference>
<evidence type="ECO:0000256" key="1">
    <source>
        <dbReference type="ARBA" id="ARBA00023015"/>
    </source>
</evidence>
<dbReference type="Gene3D" id="1.10.357.10">
    <property type="entry name" value="Tetracycline Repressor, domain 2"/>
    <property type="match status" value="1"/>
</dbReference>
<organism evidence="6 7">
    <name type="scientific">Lawsonibacter faecis</name>
    <dbReference type="NCBI Taxonomy" id="2763052"/>
    <lineage>
        <taxon>Bacteria</taxon>
        <taxon>Bacillati</taxon>
        <taxon>Bacillota</taxon>
        <taxon>Clostridia</taxon>
        <taxon>Eubacteriales</taxon>
        <taxon>Oscillospiraceae</taxon>
        <taxon>Lawsonibacter</taxon>
    </lineage>
</organism>
<dbReference type="InterPro" id="IPR050109">
    <property type="entry name" value="HTH-type_TetR-like_transc_reg"/>
</dbReference>
<dbReference type="PROSITE" id="PS50977">
    <property type="entry name" value="HTH_TETR_2"/>
    <property type="match status" value="1"/>
</dbReference>
<proteinExistence type="predicted"/>
<keyword evidence="7" id="KW-1185">Reference proteome</keyword>
<evidence type="ECO:0000256" key="2">
    <source>
        <dbReference type="ARBA" id="ARBA00023125"/>
    </source>
</evidence>
<evidence type="ECO:0000313" key="7">
    <source>
        <dbReference type="Proteomes" id="UP000607645"/>
    </source>
</evidence>
<dbReference type="PANTHER" id="PTHR30055">
    <property type="entry name" value="HTH-TYPE TRANSCRIPTIONAL REGULATOR RUTR"/>
    <property type="match status" value="1"/>
</dbReference>
<accession>A0A8J6MD59</accession>
<name>A0A8J6MD59_9FIRM</name>
<dbReference type="SUPFAM" id="SSF48498">
    <property type="entry name" value="Tetracyclin repressor-like, C-terminal domain"/>
    <property type="match status" value="1"/>
</dbReference>
<evidence type="ECO:0000256" key="3">
    <source>
        <dbReference type="ARBA" id="ARBA00023163"/>
    </source>
</evidence>
<dbReference type="EMBL" id="JACOPQ010000006">
    <property type="protein sequence ID" value="MBC5737194.1"/>
    <property type="molecule type" value="Genomic_DNA"/>
</dbReference>
<protein>
    <submittedName>
        <fullName evidence="6">TetR/AcrR family transcriptional regulator</fullName>
    </submittedName>
</protein>
<dbReference type="GO" id="GO:0003700">
    <property type="term" value="F:DNA-binding transcription factor activity"/>
    <property type="evidence" value="ECO:0007669"/>
    <property type="project" value="TreeGrafter"/>
</dbReference>
<evidence type="ECO:0000313" key="6">
    <source>
        <dbReference type="EMBL" id="MBC5737194.1"/>
    </source>
</evidence>
<dbReference type="InterPro" id="IPR036271">
    <property type="entry name" value="Tet_transcr_reg_TetR-rel_C_sf"/>
</dbReference>
<gene>
    <name evidence="6" type="ORF">H8S62_09250</name>
</gene>
<dbReference type="InterPro" id="IPR009057">
    <property type="entry name" value="Homeodomain-like_sf"/>
</dbReference>
<feature type="domain" description="HTH tetR-type" evidence="5">
    <location>
        <begin position="1"/>
        <end position="61"/>
    </location>
</feature>
<comment type="caution">
    <text evidence="6">The sequence shown here is derived from an EMBL/GenBank/DDBJ whole genome shotgun (WGS) entry which is preliminary data.</text>
</comment>
<evidence type="ECO:0000259" key="5">
    <source>
        <dbReference type="PROSITE" id="PS50977"/>
    </source>
</evidence>
<keyword evidence="3" id="KW-0804">Transcription</keyword>
<dbReference type="GO" id="GO:0000976">
    <property type="term" value="F:transcription cis-regulatory region binding"/>
    <property type="evidence" value="ECO:0007669"/>
    <property type="project" value="TreeGrafter"/>
</dbReference>